<evidence type="ECO:0000313" key="2">
    <source>
        <dbReference type="Proteomes" id="UP000018766"/>
    </source>
</evidence>
<dbReference type="EMBL" id="AYSV01000047">
    <property type="protein sequence ID" value="ETD72609.1"/>
    <property type="molecule type" value="Genomic_DNA"/>
</dbReference>
<organism evidence="1 2">
    <name type="scientific">Pelistega indica</name>
    <dbReference type="NCBI Taxonomy" id="1414851"/>
    <lineage>
        <taxon>Bacteria</taxon>
        <taxon>Pseudomonadati</taxon>
        <taxon>Pseudomonadota</taxon>
        <taxon>Betaproteobacteria</taxon>
        <taxon>Burkholderiales</taxon>
        <taxon>Alcaligenaceae</taxon>
        <taxon>Pelistega</taxon>
    </lineage>
</organism>
<protein>
    <submittedName>
        <fullName evidence="1">Uncharacterized protein</fullName>
    </submittedName>
</protein>
<sequence length="184" mass="20955">MLIDITDATPEKLRATITQLLANTNNLEESMRKLVAERNTLAEIVNRLMGGAFMADYKLRRKWMLTPAGIVDEGQFLPEIDDSITIHKIKGHPSARALRMANVMLPKIVTHVTPTYYPVYYGWEKYLTFKDVPEGAEVTMTEVKKHLPTQAAVLNDLLETLKPVRDKQKDIAKRREDGMFSIVD</sequence>
<dbReference type="RefSeq" id="WP_023949872.1">
    <property type="nucleotide sequence ID" value="NZ_AYSV01000047.1"/>
</dbReference>
<dbReference type="AlphaFoldDB" id="V8G7U5"/>
<proteinExistence type="predicted"/>
<reference evidence="1 2" key="1">
    <citation type="submission" date="2013-11" db="EMBL/GenBank/DDBJ databases">
        <title>Genomic analysis of Pelistega sp. HM-7.</title>
        <authorList>
            <person name="Kumbhare S.V."/>
            <person name="Shetty S.A."/>
            <person name="Sharma O."/>
            <person name="Dhotre D.P."/>
        </authorList>
    </citation>
    <scope>NUCLEOTIDE SEQUENCE [LARGE SCALE GENOMIC DNA]</scope>
    <source>
        <strain evidence="1 2">HM-7</strain>
    </source>
</reference>
<gene>
    <name evidence="1" type="ORF">V757_03220</name>
</gene>
<name>V8G7U5_9BURK</name>
<keyword evidence="2" id="KW-1185">Reference proteome</keyword>
<dbReference type="Proteomes" id="UP000018766">
    <property type="component" value="Unassembled WGS sequence"/>
</dbReference>
<accession>V8G7U5</accession>
<evidence type="ECO:0000313" key="1">
    <source>
        <dbReference type="EMBL" id="ETD72609.1"/>
    </source>
</evidence>
<comment type="caution">
    <text evidence="1">The sequence shown here is derived from an EMBL/GenBank/DDBJ whole genome shotgun (WGS) entry which is preliminary data.</text>
</comment>